<reference evidence="8 9" key="1">
    <citation type="journal article" date="2011" name="J. Bacteriol.">
        <title>Draft genome sequence of Caloramator australicus strain RC3T, a thermoanaerobe from the Great Artesian Basin of Australia.</title>
        <authorList>
            <person name="Ogg C.D."/>
            <person name="Patel B.K.C."/>
        </authorList>
    </citation>
    <scope>NUCLEOTIDE SEQUENCE [LARGE SCALE GENOMIC DNA]</scope>
    <source>
        <strain evidence="8 9">RC3</strain>
    </source>
</reference>
<dbReference type="EMBL" id="CAKP01000094">
    <property type="protein sequence ID" value="CCJ33810.1"/>
    <property type="molecule type" value="Genomic_DNA"/>
</dbReference>
<organism evidence="8 9">
    <name type="scientific">Caloramator australicus RC3</name>
    <dbReference type="NCBI Taxonomy" id="857293"/>
    <lineage>
        <taxon>Bacteria</taxon>
        <taxon>Bacillati</taxon>
        <taxon>Bacillota</taxon>
        <taxon>Clostridia</taxon>
        <taxon>Eubacteriales</taxon>
        <taxon>Clostridiaceae</taxon>
        <taxon>Caloramator</taxon>
    </lineage>
</organism>
<comment type="subcellular location">
    <subcellularLocation>
        <location evidence="1 5">Cytoplasm</location>
    </subcellularLocation>
</comment>
<keyword evidence="9" id="KW-1185">Reference proteome</keyword>
<dbReference type="RefSeq" id="WP_008909068.1">
    <property type="nucleotide sequence ID" value="NZ_CAKP01000094.1"/>
</dbReference>
<keyword evidence="4 5" id="KW-0963">Cytoplasm</keyword>
<evidence type="ECO:0000259" key="7">
    <source>
        <dbReference type="Pfam" id="PF21982"/>
    </source>
</evidence>
<evidence type="ECO:0000313" key="9">
    <source>
        <dbReference type="Proteomes" id="UP000007652"/>
    </source>
</evidence>
<evidence type="ECO:0000256" key="4">
    <source>
        <dbReference type="ARBA" id="ARBA00022490"/>
    </source>
</evidence>
<dbReference type="eggNOG" id="COG2137">
    <property type="taxonomic scope" value="Bacteria"/>
</dbReference>
<dbReference type="PANTHER" id="PTHR33602:SF1">
    <property type="entry name" value="REGULATORY PROTEIN RECX FAMILY PROTEIN"/>
    <property type="match status" value="1"/>
</dbReference>
<dbReference type="HAMAP" id="MF_01114">
    <property type="entry name" value="RecX"/>
    <property type="match status" value="1"/>
</dbReference>
<comment type="caution">
    <text evidence="8">The sequence shown here is derived from an EMBL/GenBank/DDBJ whole genome shotgun (WGS) entry which is preliminary data.</text>
</comment>
<feature type="domain" description="RecX first three-helical" evidence="7">
    <location>
        <begin position="60"/>
        <end position="99"/>
    </location>
</feature>
<sequence length="207" mass="24726">MKVMEIRKLKSENLYLVVFENERNIKIGLEMLIKYNIIEGKDLTQEDIDTILQEYEIKSAYNYALHLLERKMYPENQVRNKLLKKGFNEMVVEKTISKLKEYGFVNDEEYIKKYIEYSITKKFGSSRIITNLKQKGLYIKEKDIDINSETLYENAKLLALKKLNIMAKDKKNVKQKLYNYLVYRGYDNEVIFKVLKEILNEYDGDLL</sequence>
<comment type="function">
    <text evidence="5">Modulates RecA activity.</text>
</comment>
<dbReference type="Pfam" id="PF21981">
    <property type="entry name" value="RecX_HTH3"/>
    <property type="match status" value="1"/>
</dbReference>
<dbReference type="AlphaFoldDB" id="I7K8D8"/>
<evidence type="ECO:0000259" key="6">
    <source>
        <dbReference type="Pfam" id="PF21981"/>
    </source>
</evidence>
<gene>
    <name evidence="5" type="primary">recX</name>
    <name evidence="8" type="ORF">CAAU_1726</name>
</gene>
<dbReference type="Pfam" id="PF21982">
    <property type="entry name" value="RecX_HTH1"/>
    <property type="match status" value="1"/>
</dbReference>
<evidence type="ECO:0000256" key="3">
    <source>
        <dbReference type="ARBA" id="ARBA00018111"/>
    </source>
</evidence>
<dbReference type="PANTHER" id="PTHR33602">
    <property type="entry name" value="REGULATORY PROTEIN RECX FAMILY PROTEIN"/>
    <property type="match status" value="1"/>
</dbReference>
<accession>I7K8D8</accession>
<dbReference type="InterPro" id="IPR053926">
    <property type="entry name" value="RecX_HTH_1st"/>
</dbReference>
<proteinExistence type="inferred from homology"/>
<dbReference type="InterPro" id="IPR053925">
    <property type="entry name" value="RecX_HTH_3rd"/>
</dbReference>
<dbReference type="Proteomes" id="UP000007652">
    <property type="component" value="Unassembled WGS sequence"/>
</dbReference>
<dbReference type="Gene3D" id="1.10.10.10">
    <property type="entry name" value="Winged helix-like DNA-binding domain superfamily/Winged helix DNA-binding domain"/>
    <property type="match status" value="2"/>
</dbReference>
<evidence type="ECO:0000256" key="2">
    <source>
        <dbReference type="ARBA" id="ARBA00009695"/>
    </source>
</evidence>
<name>I7K8D8_9CLOT</name>
<dbReference type="OrthoDB" id="5421057at2"/>
<dbReference type="STRING" id="857293.CAAU_1726"/>
<evidence type="ECO:0000256" key="5">
    <source>
        <dbReference type="HAMAP-Rule" id="MF_01114"/>
    </source>
</evidence>
<dbReference type="InterPro" id="IPR003783">
    <property type="entry name" value="Regulatory_RecX"/>
</dbReference>
<comment type="similarity">
    <text evidence="2 5">Belongs to the RecX family.</text>
</comment>
<feature type="domain" description="RecX third three-helical" evidence="6">
    <location>
        <begin position="152"/>
        <end position="195"/>
    </location>
</feature>
<evidence type="ECO:0000256" key="1">
    <source>
        <dbReference type="ARBA" id="ARBA00004496"/>
    </source>
</evidence>
<dbReference type="InterPro" id="IPR036388">
    <property type="entry name" value="WH-like_DNA-bd_sf"/>
</dbReference>
<dbReference type="GO" id="GO:0006282">
    <property type="term" value="P:regulation of DNA repair"/>
    <property type="evidence" value="ECO:0007669"/>
    <property type="project" value="UniProtKB-UniRule"/>
</dbReference>
<dbReference type="GO" id="GO:0005737">
    <property type="term" value="C:cytoplasm"/>
    <property type="evidence" value="ECO:0007669"/>
    <property type="project" value="UniProtKB-SubCell"/>
</dbReference>
<evidence type="ECO:0000313" key="8">
    <source>
        <dbReference type="EMBL" id="CCJ33810.1"/>
    </source>
</evidence>
<protein>
    <recommendedName>
        <fullName evidence="3 5">Regulatory protein RecX</fullName>
    </recommendedName>
</protein>